<protein>
    <submittedName>
        <fullName evidence="1">Uncharacterized protein</fullName>
    </submittedName>
</protein>
<organism evidence="1 2">
    <name type="scientific">Hyella patelloides LEGE 07179</name>
    <dbReference type="NCBI Taxonomy" id="945734"/>
    <lineage>
        <taxon>Bacteria</taxon>
        <taxon>Bacillati</taxon>
        <taxon>Cyanobacteriota</taxon>
        <taxon>Cyanophyceae</taxon>
        <taxon>Pleurocapsales</taxon>
        <taxon>Hyellaceae</taxon>
        <taxon>Hyella</taxon>
    </lineage>
</organism>
<dbReference type="AlphaFoldDB" id="A0A563VVL9"/>
<evidence type="ECO:0000313" key="1">
    <source>
        <dbReference type="EMBL" id="VEP15456.1"/>
    </source>
</evidence>
<reference evidence="1 2" key="1">
    <citation type="submission" date="2019-01" db="EMBL/GenBank/DDBJ databases">
        <authorList>
            <person name="Brito A."/>
        </authorList>
    </citation>
    <scope>NUCLEOTIDE SEQUENCE [LARGE SCALE GENOMIC DNA]</scope>
    <source>
        <strain evidence="1">1</strain>
    </source>
</reference>
<keyword evidence="2" id="KW-1185">Reference proteome</keyword>
<proteinExistence type="predicted"/>
<sequence>MFVVGYIISSTIQVFVTRKQMSQKMGEAEKKTIAISTFYDLVYSLLPHLMGILRHIPSCC</sequence>
<dbReference type="Proteomes" id="UP000320055">
    <property type="component" value="Unassembled WGS sequence"/>
</dbReference>
<gene>
    <name evidence="1" type="ORF">H1P_3370003</name>
</gene>
<evidence type="ECO:0000313" key="2">
    <source>
        <dbReference type="Proteomes" id="UP000320055"/>
    </source>
</evidence>
<accession>A0A563VVL9</accession>
<dbReference type="EMBL" id="CAACVJ010000265">
    <property type="protein sequence ID" value="VEP15456.1"/>
    <property type="molecule type" value="Genomic_DNA"/>
</dbReference>
<name>A0A563VVL9_9CYAN</name>